<accession>A0A3Q9FTZ4</accession>
<sequence length="194" mass="20231">MTPPRLLRPLRTAVAALLASTALATAPAHATAAPAAPTDLRTVLRCRVATATERPITFSPELTLQPRTIRVTGTFRVTHCTSPDGSERNLRGGMAMVQGNALASCTGASRITGSGRIVWYDSAGRHAGVSHFRPLRDTVNGHNPGDAFLGGVVTSGPLTGAYLAGKATPTSDVSQCAGLGLRTVYGTGRLRFLR</sequence>
<feature type="signal peptide" evidence="1">
    <location>
        <begin position="1"/>
        <end position="24"/>
    </location>
</feature>
<proteinExistence type="predicted"/>
<organism evidence="2 3">
    <name type="scientific">Streptomyces luteoverticillatus</name>
    <name type="common">Streptoverticillium luteoverticillatus</name>
    <dbReference type="NCBI Taxonomy" id="66425"/>
    <lineage>
        <taxon>Bacteria</taxon>
        <taxon>Bacillati</taxon>
        <taxon>Actinomycetota</taxon>
        <taxon>Actinomycetes</taxon>
        <taxon>Kitasatosporales</taxon>
        <taxon>Streptomycetaceae</taxon>
        <taxon>Streptomyces</taxon>
    </lineage>
</organism>
<keyword evidence="1" id="KW-0732">Signal</keyword>
<feature type="chain" id="PRO_5038947997" description="Tat pathway signal sequence domain protein" evidence="1">
    <location>
        <begin position="25"/>
        <end position="194"/>
    </location>
</feature>
<dbReference type="AlphaFoldDB" id="A0A3Q9FTZ4"/>
<dbReference type="Proteomes" id="UP000267900">
    <property type="component" value="Chromosome"/>
</dbReference>
<reference evidence="2 3" key="1">
    <citation type="submission" date="2018-12" db="EMBL/GenBank/DDBJ databases">
        <title>The whole draft genome of Streptomyce luteoverticillatus CGMCC 15060.</title>
        <authorList>
            <person name="Feng Z."/>
            <person name="Chen G."/>
            <person name="Zhang J."/>
            <person name="Zhu H."/>
            <person name="Yu X."/>
            <person name="Zhang W."/>
            <person name="Zhang X."/>
        </authorList>
    </citation>
    <scope>NUCLEOTIDE SEQUENCE [LARGE SCALE GENOMIC DNA]</scope>
    <source>
        <strain evidence="2 3">CGMCC 15060</strain>
    </source>
</reference>
<dbReference type="OrthoDB" id="3536525at2"/>
<keyword evidence="3" id="KW-1185">Reference proteome</keyword>
<evidence type="ECO:0000313" key="2">
    <source>
        <dbReference type="EMBL" id="AZQ70261.1"/>
    </source>
</evidence>
<protein>
    <recommendedName>
        <fullName evidence="4">Tat pathway signal sequence domain protein</fullName>
    </recommendedName>
</protein>
<dbReference type="EMBL" id="CP034587">
    <property type="protein sequence ID" value="AZQ70261.1"/>
    <property type="molecule type" value="Genomic_DNA"/>
</dbReference>
<evidence type="ECO:0000256" key="1">
    <source>
        <dbReference type="SAM" id="SignalP"/>
    </source>
</evidence>
<gene>
    <name evidence="2" type="ORF">EKH77_02665</name>
</gene>
<evidence type="ECO:0008006" key="4">
    <source>
        <dbReference type="Google" id="ProtNLM"/>
    </source>
</evidence>
<dbReference type="RefSeq" id="WP_126912826.1">
    <property type="nucleotide sequence ID" value="NZ_CP034587.1"/>
</dbReference>
<name>A0A3Q9FTZ4_STRLT</name>
<evidence type="ECO:0000313" key="3">
    <source>
        <dbReference type="Proteomes" id="UP000267900"/>
    </source>
</evidence>